<dbReference type="EMBL" id="LAOC01000001">
    <property type="protein sequence ID" value="KJV79525.1"/>
    <property type="molecule type" value="Genomic_DNA"/>
</dbReference>
<comment type="caution">
    <text evidence="2">The sequence shown here is derived from an EMBL/GenBank/DDBJ whole genome shotgun (WGS) entry which is preliminary data.</text>
</comment>
<dbReference type="Pfam" id="PF01863">
    <property type="entry name" value="YgjP-like"/>
    <property type="match status" value="1"/>
</dbReference>
<evidence type="ECO:0000259" key="1">
    <source>
        <dbReference type="Pfam" id="PF01863"/>
    </source>
</evidence>
<name>A0A0F3PGL9_RICRH</name>
<feature type="domain" description="YgjP-like metallopeptidase" evidence="1">
    <location>
        <begin position="1"/>
        <end position="34"/>
    </location>
</feature>
<dbReference type="CDD" id="cd07344">
    <property type="entry name" value="M48_yhfN_like"/>
    <property type="match status" value="1"/>
</dbReference>
<gene>
    <name evidence="2" type="ORF">RMAECT_1030</name>
</gene>
<evidence type="ECO:0000313" key="3">
    <source>
        <dbReference type="Proteomes" id="UP000033591"/>
    </source>
</evidence>
<evidence type="ECO:0000313" key="2">
    <source>
        <dbReference type="EMBL" id="KJV79525.1"/>
    </source>
</evidence>
<accession>A0A0F3PGL9</accession>
<proteinExistence type="predicted"/>
<sequence>MVHLKEMNYSKNFWELVEDIYPEYQPAKLWLKRNGKNLYSYLP</sequence>
<dbReference type="InterPro" id="IPR002725">
    <property type="entry name" value="YgjP-like_metallopeptidase"/>
</dbReference>
<protein>
    <recommendedName>
        <fullName evidence="1">YgjP-like metallopeptidase domain-containing protein</fullName>
    </recommendedName>
</protein>
<dbReference type="AlphaFoldDB" id="A0A0F3PGL9"/>
<organism evidence="2 3">
    <name type="scientific">Rickettsia rhipicephali str. Ect</name>
    <dbReference type="NCBI Taxonomy" id="1359199"/>
    <lineage>
        <taxon>Bacteria</taxon>
        <taxon>Pseudomonadati</taxon>
        <taxon>Pseudomonadota</taxon>
        <taxon>Alphaproteobacteria</taxon>
        <taxon>Rickettsiales</taxon>
        <taxon>Rickettsiaceae</taxon>
        <taxon>Rickettsieae</taxon>
        <taxon>Rickettsia</taxon>
        <taxon>spotted fever group</taxon>
    </lineage>
</organism>
<dbReference type="Gene3D" id="3.30.2010.10">
    <property type="entry name" value="Metalloproteases ('zincins'), catalytic domain"/>
    <property type="match status" value="1"/>
</dbReference>
<reference evidence="2 3" key="1">
    <citation type="submission" date="2015-01" db="EMBL/GenBank/DDBJ databases">
        <title>Genome Sequencing of Rickettsiales.</title>
        <authorList>
            <person name="Daugherty S.C."/>
            <person name="Su Q."/>
            <person name="Abolude K."/>
            <person name="Beier-Sexton M."/>
            <person name="Carlyon J.A."/>
            <person name="Carter R."/>
            <person name="Day N.P."/>
            <person name="Dumler S.J."/>
            <person name="Dyachenko V."/>
            <person name="Godinez A."/>
            <person name="Kurtti T.J."/>
            <person name="Lichay M."/>
            <person name="Mullins K.E."/>
            <person name="Ott S."/>
            <person name="Pappas-Brown V."/>
            <person name="Paris D.H."/>
            <person name="Patel P."/>
            <person name="Richards A.L."/>
            <person name="Sadzewicz L."/>
            <person name="Sears K."/>
            <person name="Seidman D."/>
            <person name="Sengamalay N."/>
            <person name="Stenos J."/>
            <person name="Tallon L.J."/>
            <person name="Vincent G."/>
            <person name="Fraser C.M."/>
            <person name="Munderloh U."/>
            <person name="Dunning-Hotopp J.C."/>
        </authorList>
    </citation>
    <scope>NUCLEOTIDE SEQUENCE [LARGE SCALE GENOMIC DNA]</scope>
    <source>
        <strain evidence="2 3">Ect</strain>
    </source>
</reference>
<dbReference type="PATRIC" id="fig|1359199.3.peg.1013"/>
<dbReference type="Proteomes" id="UP000033591">
    <property type="component" value="Unassembled WGS sequence"/>
</dbReference>